<evidence type="ECO:0000313" key="2">
    <source>
        <dbReference type="Proteomes" id="UP001596161"/>
    </source>
</evidence>
<evidence type="ECO:0000313" key="1">
    <source>
        <dbReference type="EMBL" id="MFC5269449.1"/>
    </source>
</evidence>
<evidence type="ECO:0008006" key="3">
    <source>
        <dbReference type="Google" id="ProtNLM"/>
    </source>
</evidence>
<organism evidence="1 2">
    <name type="scientific">Adhaeribacter terreus</name>
    <dbReference type="NCBI Taxonomy" id="529703"/>
    <lineage>
        <taxon>Bacteria</taxon>
        <taxon>Pseudomonadati</taxon>
        <taxon>Bacteroidota</taxon>
        <taxon>Cytophagia</taxon>
        <taxon>Cytophagales</taxon>
        <taxon>Hymenobacteraceae</taxon>
        <taxon>Adhaeribacter</taxon>
    </lineage>
</organism>
<name>A0ABW0E9A6_9BACT</name>
<reference evidence="2" key="1">
    <citation type="journal article" date="2019" name="Int. J. Syst. Evol. Microbiol.">
        <title>The Global Catalogue of Microorganisms (GCM) 10K type strain sequencing project: providing services to taxonomists for standard genome sequencing and annotation.</title>
        <authorList>
            <consortium name="The Broad Institute Genomics Platform"/>
            <consortium name="The Broad Institute Genome Sequencing Center for Infectious Disease"/>
            <person name="Wu L."/>
            <person name="Ma J."/>
        </authorList>
    </citation>
    <scope>NUCLEOTIDE SEQUENCE [LARGE SCALE GENOMIC DNA]</scope>
    <source>
        <strain evidence="2">KACC 12602</strain>
    </source>
</reference>
<dbReference type="EMBL" id="JBHSKT010000001">
    <property type="protein sequence ID" value="MFC5269449.1"/>
    <property type="molecule type" value="Genomic_DNA"/>
</dbReference>
<protein>
    <recommendedName>
        <fullName evidence="3">Phage integrase SAM-like domain-containing protein</fullName>
    </recommendedName>
</protein>
<sequence>MPKKREDVKLFSSPGFDAELHDDTYLEYSAGQEVERSVYKEVLIRAKNYFLISTLTANRISDLELIKPHHLEMGKQRAQKTKNEFLFNSNQTIKDLLEKHDYTLGMSDQKYNKCIKVFLK</sequence>
<dbReference type="RefSeq" id="WP_378015825.1">
    <property type="nucleotide sequence ID" value="NZ_JBHSKT010000001.1"/>
</dbReference>
<keyword evidence="2" id="KW-1185">Reference proteome</keyword>
<gene>
    <name evidence="1" type="ORF">ACFPIB_02430</name>
</gene>
<proteinExistence type="predicted"/>
<comment type="caution">
    <text evidence="1">The sequence shown here is derived from an EMBL/GenBank/DDBJ whole genome shotgun (WGS) entry which is preliminary data.</text>
</comment>
<dbReference type="Proteomes" id="UP001596161">
    <property type="component" value="Unassembled WGS sequence"/>
</dbReference>
<accession>A0ABW0E9A6</accession>